<organism evidence="2 3">
    <name type="scientific">Candidatus Marsarchaeota G2 archaeon OSP_D</name>
    <dbReference type="NCBI Taxonomy" id="1978157"/>
    <lineage>
        <taxon>Archaea</taxon>
        <taxon>Candidatus Marsarchaeota</taxon>
        <taxon>Candidatus Marsarchaeota group 2</taxon>
    </lineage>
</organism>
<feature type="region of interest" description="Disordered" evidence="1">
    <location>
        <begin position="51"/>
        <end position="70"/>
    </location>
</feature>
<reference evidence="2 3" key="1">
    <citation type="submission" date="2017-04" db="EMBL/GenBank/DDBJ databases">
        <title>Novel microbial lineages endemic to geothermal iron-oxide mats fill important gaps in the evolutionary history of Archaea.</title>
        <authorList>
            <person name="Jay Z.J."/>
            <person name="Beam J.P."/>
            <person name="Dlakic M."/>
            <person name="Rusch D.B."/>
            <person name="Kozubal M.A."/>
            <person name="Inskeep W.P."/>
        </authorList>
    </citation>
    <scope>NUCLEOTIDE SEQUENCE [LARGE SCALE GENOMIC DNA]</scope>
    <source>
        <strain evidence="2">OSP_D</strain>
    </source>
</reference>
<dbReference type="AlphaFoldDB" id="A0A2R6AM54"/>
<proteinExistence type="predicted"/>
<gene>
    <name evidence="2" type="ORF">B9Q03_10560</name>
</gene>
<accession>A0A2R6AM54</accession>
<evidence type="ECO:0000313" key="2">
    <source>
        <dbReference type="EMBL" id="PSN87457.1"/>
    </source>
</evidence>
<name>A0A2R6AM54_9ARCH</name>
<evidence type="ECO:0000256" key="1">
    <source>
        <dbReference type="SAM" id="MobiDB-lite"/>
    </source>
</evidence>
<dbReference type="Proteomes" id="UP000240322">
    <property type="component" value="Unassembled WGS sequence"/>
</dbReference>
<dbReference type="EMBL" id="NEXE01000162">
    <property type="protein sequence ID" value="PSN87457.1"/>
    <property type="molecule type" value="Genomic_DNA"/>
</dbReference>
<comment type="caution">
    <text evidence="2">The sequence shown here is derived from an EMBL/GenBank/DDBJ whole genome shotgun (WGS) entry which is preliminary data.</text>
</comment>
<protein>
    <submittedName>
        <fullName evidence="2">Uncharacterized protein</fullName>
    </submittedName>
</protein>
<evidence type="ECO:0000313" key="3">
    <source>
        <dbReference type="Proteomes" id="UP000240322"/>
    </source>
</evidence>
<sequence length="324" mass="35894">MTVNGGSLLAYMGAGESSGEAEERECEETPAIHADLAPTTTTITRATAAATNTAAAENRTPTPHTATPTQTLTVSYDVEYTVEREHGYAEHYLTYNGERVPYKGITKDGRFVAIVSRRYVLIPSEVVEAALREAGHTPTIIIREGWRTYWVIPAPKLDDRDPECGVLVGNSVDGSQALRVYTYIKLGDAYAVLKESVHKVNELEARHLEGIKRTVGELPTIVRKILGNASQNGYYLAQMDYRAEAGEVEGILKLDLPDYVKSAAANAYRTMGTLRAVYEEAAKAIWRGSPNPHQKKPTILTKLEHYTTLNNYIFTLTWYRATHT</sequence>